<dbReference type="STRING" id="47500.AF333_27090"/>
<dbReference type="PATRIC" id="fig|47500.12.peg.3265"/>
<dbReference type="Proteomes" id="UP000037269">
    <property type="component" value="Unassembled WGS sequence"/>
</dbReference>
<evidence type="ECO:0000313" key="2">
    <source>
        <dbReference type="EMBL" id="SDJ99003.1"/>
    </source>
</evidence>
<evidence type="ECO:0000313" key="4">
    <source>
        <dbReference type="Proteomes" id="UP000182836"/>
    </source>
</evidence>
<evidence type="ECO:0000313" key="3">
    <source>
        <dbReference type="Proteomes" id="UP000037269"/>
    </source>
</evidence>
<proteinExistence type="predicted"/>
<evidence type="ECO:0000313" key="1">
    <source>
        <dbReference type="EMBL" id="KON90713.1"/>
    </source>
</evidence>
<accession>A0A0D1WAE4</accession>
<reference evidence="1 3" key="1">
    <citation type="submission" date="2015-07" db="EMBL/GenBank/DDBJ databases">
        <title>Fjat-14205 dsm 2895.</title>
        <authorList>
            <person name="Liu B."/>
            <person name="Wang J."/>
            <person name="Zhu Y."/>
            <person name="Liu G."/>
            <person name="Chen Q."/>
            <person name="Chen Z."/>
            <person name="Lan J."/>
            <person name="Che J."/>
            <person name="Ge C."/>
            <person name="Shi H."/>
            <person name="Pan Z."/>
            <person name="Liu X."/>
        </authorList>
    </citation>
    <scope>NUCLEOTIDE SEQUENCE [LARGE SCALE GENOMIC DNA]</scope>
    <source>
        <strain evidence="1 3">DSM 2895</strain>
    </source>
</reference>
<keyword evidence="3" id="KW-1185">Reference proteome</keyword>
<dbReference type="EMBL" id="LGUG01000009">
    <property type="protein sequence ID" value="KON90713.1"/>
    <property type="molecule type" value="Genomic_DNA"/>
</dbReference>
<gene>
    <name evidence="1" type="ORF">AF333_27090</name>
    <name evidence="2" type="ORF">SAMN04487909_1358</name>
</gene>
<reference evidence="2 4" key="2">
    <citation type="submission" date="2016-10" db="EMBL/GenBank/DDBJ databases">
        <authorList>
            <person name="de Groot N.N."/>
        </authorList>
    </citation>
    <scope>NUCLEOTIDE SEQUENCE [LARGE SCALE GENOMIC DNA]</scope>
    <source>
        <strain evidence="2 4">DSM 2895</strain>
    </source>
</reference>
<dbReference type="Proteomes" id="UP000182836">
    <property type="component" value="Unassembled WGS sequence"/>
</dbReference>
<name>A0A0D1WAE4_ANEMI</name>
<organism evidence="1 3">
    <name type="scientific">Aneurinibacillus migulanus</name>
    <name type="common">Bacillus migulanus</name>
    <dbReference type="NCBI Taxonomy" id="47500"/>
    <lineage>
        <taxon>Bacteria</taxon>
        <taxon>Bacillati</taxon>
        <taxon>Bacillota</taxon>
        <taxon>Bacilli</taxon>
        <taxon>Bacillales</taxon>
        <taxon>Paenibacillaceae</taxon>
        <taxon>Aneurinibacillus group</taxon>
        <taxon>Aneurinibacillus</taxon>
    </lineage>
</organism>
<dbReference type="AlphaFoldDB" id="A0A0D1WAE4"/>
<sequence length="147" mass="17527">MENNIVSFEKHARTRDESIRKRAMNGIDRKEVYEYYTSVIDISIRHLTLLQRYLIEEYLAEIICEFFFRGVDASKQYGAGRTTKEIEHSYTKEHFSTIYSLANEYRLSRHIGEWDVYSVSIIAEDVALKWFRNGLSYGKKQRKLRLL</sequence>
<dbReference type="EMBL" id="FNED01000035">
    <property type="protein sequence ID" value="SDJ99003.1"/>
    <property type="molecule type" value="Genomic_DNA"/>
</dbReference>
<dbReference type="GeneID" id="42308795"/>
<dbReference type="OrthoDB" id="2678328at2"/>
<protein>
    <submittedName>
        <fullName evidence="1">Uncharacterized protein</fullName>
    </submittedName>
</protein>
<dbReference type="RefSeq" id="WP_043066262.1">
    <property type="nucleotide sequence ID" value="NZ_BJOA01000105.1"/>
</dbReference>